<protein>
    <submittedName>
        <fullName evidence="1">Uncharacterized protein</fullName>
    </submittedName>
</protein>
<comment type="caution">
    <text evidence="1">The sequence shown here is derived from an EMBL/GenBank/DDBJ whole genome shotgun (WGS) entry which is preliminary data.</text>
</comment>
<proteinExistence type="predicted"/>
<sequence length="343" mass="37340">MVSIPSARAVAADPLWFPHRFEPTDDVVQFRYLPREAHRAATFLTDIHLGEDHDIAVIGREAAIAAAGPPAPLHFIFHSAFCCSTLLARAFDIEGVAMGLKEPVILNDLSGWKHRGGDPRLIARALDGAMRLLERPFGPGEAVIVKPSNLINALSVAMLAMRPDARALLLYAPLRVYLGSIAKKGLEGRLWVRDLLVKQLKDGMIRLGFSDEDYLRHTDLQAAAVGWVAQQALFADLVRRYGARRVRSIDSDMLMACPVESMAALARLYGLEVGPDFAETVVGGPAFNSHSKSGERFDRAARTAENRDAANLHADEIEKVVAWAEAVARNAGVSLDPGAPLLD</sequence>
<dbReference type="AlphaFoldDB" id="A0A2W5AG96"/>
<reference evidence="1 2" key="1">
    <citation type="submission" date="2017-08" db="EMBL/GenBank/DDBJ databases">
        <title>Infants hospitalized years apart are colonized by the same room-sourced microbial strains.</title>
        <authorList>
            <person name="Brooks B."/>
            <person name="Olm M.R."/>
            <person name="Firek B.A."/>
            <person name="Baker R."/>
            <person name="Thomas B.C."/>
            <person name="Morowitz M.J."/>
            <person name="Banfield J.F."/>
        </authorList>
    </citation>
    <scope>NUCLEOTIDE SEQUENCE [LARGE SCALE GENOMIC DNA]</scope>
    <source>
        <strain evidence="1">S2_018_000_R2_101</strain>
    </source>
</reference>
<evidence type="ECO:0000313" key="2">
    <source>
        <dbReference type="Proteomes" id="UP000249066"/>
    </source>
</evidence>
<evidence type="ECO:0000313" key="1">
    <source>
        <dbReference type="EMBL" id="PZO92312.1"/>
    </source>
</evidence>
<accession>A0A2W5AG96</accession>
<dbReference type="InterPro" id="IPR027417">
    <property type="entry name" value="P-loop_NTPase"/>
</dbReference>
<dbReference type="SUPFAM" id="SSF52540">
    <property type="entry name" value="P-loop containing nucleoside triphosphate hydrolases"/>
    <property type="match status" value="1"/>
</dbReference>
<organism evidence="1 2">
    <name type="scientific">Sphingomonas sanxanigenens</name>
    <dbReference type="NCBI Taxonomy" id="397260"/>
    <lineage>
        <taxon>Bacteria</taxon>
        <taxon>Pseudomonadati</taxon>
        <taxon>Pseudomonadota</taxon>
        <taxon>Alphaproteobacteria</taxon>
        <taxon>Sphingomonadales</taxon>
        <taxon>Sphingomonadaceae</taxon>
        <taxon>Sphingomonas</taxon>
    </lineage>
</organism>
<dbReference type="Proteomes" id="UP000249066">
    <property type="component" value="Unassembled WGS sequence"/>
</dbReference>
<gene>
    <name evidence="1" type="ORF">DI623_00505</name>
</gene>
<name>A0A2W5AG96_9SPHN</name>
<dbReference type="EMBL" id="QFNN01000001">
    <property type="protein sequence ID" value="PZO92312.1"/>
    <property type="molecule type" value="Genomic_DNA"/>
</dbReference>